<dbReference type="EMBL" id="OV170232">
    <property type="protein sequence ID" value="CAH0717571.1"/>
    <property type="molecule type" value="Genomic_DNA"/>
</dbReference>
<keyword evidence="7" id="KW-1185">Reference proteome</keyword>
<dbReference type="InterPro" id="IPR000734">
    <property type="entry name" value="TAG_lipase"/>
</dbReference>
<evidence type="ECO:0000256" key="3">
    <source>
        <dbReference type="ARBA" id="ARBA00022525"/>
    </source>
</evidence>
<dbReference type="InterPro" id="IPR013818">
    <property type="entry name" value="Lipase"/>
</dbReference>
<dbReference type="PANTHER" id="PTHR11610:SF173">
    <property type="entry name" value="LIPASE DOMAIN-CONTAINING PROTEIN-RELATED"/>
    <property type="match status" value="1"/>
</dbReference>
<dbReference type="OrthoDB" id="199913at2759"/>
<dbReference type="PANTHER" id="PTHR11610">
    <property type="entry name" value="LIPASE"/>
    <property type="match status" value="1"/>
</dbReference>
<protein>
    <recommendedName>
        <fullName evidence="5">Lipase domain-containing protein</fullName>
    </recommendedName>
</protein>
<reference evidence="6" key="1">
    <citation type="submission" date="2021-12" db="EMBL/GenBank/DDBJ databases">
        <authorList>
            <person name="Martin H S."/>
        </authorList>
    </citation>
    <scope>NUCLEOTIDE SEQUENCE</scope>
</reference>
<dbReference type="InterPro" id="IPR029058">
    <property type="entry name" value="AB_hydrolase_fold"/>
</dbReference>
<dbReference type="GO" id="GO:0016042">
    <property type="term" value="P:lipid catabolic process"/>
    <property type="evidence" value="ECO:0007669"/>
    <property type="project" value="TreeGrafter"/>
</dbReference>
<evidence type="ECO:0000256" key="4">
    <source>
        <dbReference type="RuleBase" id="RU004262"/>
    </source>
</evidence>
<feature type="non-terminal residue" evidence="6">
    <location>
        <position position="456"/>
    </location>
</feature>
<dbReference type="Gene3D" id="3.40.50.1820">
    <property type="entry name" value="alpha/beta hydrolase"/>
    <property type="match status" value="1"/>
</dbReference>
<keyword evidence="3" id="KW-0964">Secreted</keyword>
<evidence type="ECO:0000313" key="7">
    <source>
        <dbReference type="Proteomes" id="UP000838878"/>
    </source>
</evidence>
<dbReference type="SUPFAM" id="SSF53474">
    <property type="entry name" value="alpha/beta-Hydrolases"/>
    <property type="match status" value="1"/>
</dbReference>
<accession>A0A8J9Y8U1</accession>
<evidence type="ECO:0000256" key="2">
    <source>
        <dbReference type="ARBA" id="ARBA00010701"/>
    </source>
</evidence>
<comment type="similarity">
    <text evidence="2 4">Belongs to the AB hydrolase superfamily. Lipase family.</text>
</comment>
<proteinExistence type="inferred from homology"/>
<dbReference type="GO" id="GO:0005615">
    <property type="term" value="C:extracellular space"/>
    <property type="evidence" value="ECO:0007669"/>
    <property type="project" value="TreeGrafter"/>
</dbReference>
<evidence type="ECO:0000259" key="5">
    <source>
        <dbReference type="Pfam" id="PF00151"/>
    </source>
</evidence>
<organism evidence="6 7">
    <name type="scientific">Brenthis ino</name>
    <name type="common">lesser marbled fritillary</name>
    <dbReference type="NCBI Taxonomy" id="405034"/>
    <lineage>
        <taxon>Eukaryota</taxon>
        <taxon>Metazoa</taxon>
        <taxon>Ecdysozoa</taxon>
        <taxon>Arthropoda</taxon>
        <taxon>Hexapoda</taxon>
        <taxon>Insecta</taxon>
        <taxon>Pterygota</taxon>
        <taxon>Neoptera</taxon>
        <taxon>Endopterygota</taxon>
        <taxon>Lepidoptera</taxon>
        <taxon>Glossata</taxon>
        <taxon>Ditrysia</taxon>
        <taxon>Papilionoidea</taxon>
        <taxon>Nymphalidae</taxon>
        <taxon>Heliconiinae</taxon>
        <taxon>Argynnini</taxon>
        <taxon>Brenthis</taxon>
    </lineage>
</organism>
<evidence type="ECO:0000256" key="1">
    <source>
        <dbReference type="ARBA" id="ARBA00004613"/>
    </source>
</evidence>
<gene>
    <name evidence="6" type="ORF">BINO364_LOCUS4163</name>
</gene>
<dbReference type="Proteomes" id="UP000838878">
    <property type="component" value="Chromosome 12"/>
</dbReference>
<feature type="domain" description="Lipase" evidence="5">
    <location>
        <begin position="104"/>
        <end position="381"/>
    </location>
</feature>
<comment type="subcellular location">
    <subcellularLocation>
        <location evidence="1">Secreted</location>
    </subcellularLocation>
</comment>
<name>A0A8J9Y8U1_9NEOP</name>
<dbReference type="GO" id="GO:0017171">
    <property type="term" value="F:serine hydrolase activity"/>
    <property type="evidence" value="ECO:0007669"/>
    <property type="project" value="TreeGrafter"/>
</dbReference>
<sequence>MGQELDIVVGVRLCRFVWTACKGGQNNVFEMRGLFSLLVSYILMYATAGAQMKNDTNIVEFIGQGIQKEIQTVKQPIDETIAFVGSSQCKNVKKLLGVSYEQLQGESEPNLNSLSLVYKSKAFKATINITLASDVLREARQYEADERLIIFVHGFTDDPNKGSFSNISESFLYSGDISTIALDGSSLIRWLYLRSTTYVRFIGRRLGEMLAGLVYKGQDPKHIHIIGHSLGAHISGFAGKTFENITGFRVGRISGLDPAGPCFSHIEPDCRLKETDADYVDVIHTDAGVYGIRDAVGHADYFPNSGSKQPNCLLQSCSHSRAWQLFGVSIINPKAFPALKCKDWDAFRKGDCEKEISYMGYPSRPGTRGHYYLQTDGAHPYGLGMKGIEYKNNEGIVQNIGNILGKTSTGVVQTVSIVAVQNMSISVVQNGKQLQGALISHIPLKVGNGKGLLGIF</sequence>
<dbReference type="GO" id="GO:0016298">
    <property type="term" value="F:lipase activity"/>
    <property type="evidence" value="ECO:0007669"/>
    <property type="project" value="InterPro"/>
</dbReference>
<dbReference type="AlphaFoldDB" id="A0A8J9Y8U1"/>
<evidence type="ECO:0000313" key="6">
    <source>
        <dbReference type="EMBL" id="CAH0717571.1"/>
    </source>
</evidence>
<dbReference type="Pfam" id="PF00151">
    <property type="entry name" value="Lipase"/>
    <property type="match status" value="1"/>
</dbReference>